<dbReference type="NCBIfam" id="TIGR04337">
    <property type="entry name" value="AmmeMemoSam_rS"/>
    <property type="match status" value="1"/>
</dbReference>
<dbReference type="PANTHER" id="PTHR30352:SF5">
    <property type="entry name" value="PYRUVATE FORMATE-LYASE 1-ACTIVATING ENZYME"/>
    <property type="match status" value="1"/>
</dbReference>
<evidence type="ECO:0000256" key="2">
    <source>
        <dbReference type="ARBA" id="ARBA00022526"/>
    </source>
</evidence>
<dbReference type="Pfam" id="PF04055">
    <property type="entry name" value="Radical_SAM"/>
    <property type="match status" value="1"/>
</dbReference>
<dbReference type="PIRSF" id="PIRSF004869">
    <property type="entry name" value="PflX_prd"/>
    <property type="match status" value="1"/>
</dbReference>
<name>F3QJ05_9BURK</name>
<organism evidence="9 10">
    <name type="scientific">Parasutterella excrementihominis YIT 11859</name>
    <dbReference type="NCBI Taxonomy" id="762966"/>
    <lineage>
        <taxon>Bacteria</taxon>
        <taxon>Pseudomonadati</taxon>
        <taxon>Pseudomonadota</taxon>
        <taxon>Betaproteobacteria</taxon>
        <taxon>Burkholderiales</taxon>
        <taxon>Sutterellaceae</taxon>
        <taxon>Parasutterella</taxon>
    </lineage>
</organism>
<keyword evidence="10" id="KW-1185">Reference proteome</keyword>
<gene>
    <name evidence="9" type="ORF">HMPREF9439_00905</name>
</gene>
<evidence type="ECO:0000256" key="4">
    <source>
        <dbReference type="ARBA" id="ARBA00022723"/>
    </source>
</evidence>
<keyword evidence="2" id="KW-0313">Glucose metabolism</keyword>
<dbReference type="eggNOG" id="COG1180">
    <property type="taxonomic scope" value="Bacteria"/>
</dbReference>
<proteinExistence type="predicted"/>
<dbReference type="PROSITE" id="PS51918">
    <property type="entry name" value="RADICAL_SAM"/>
    <property type="match status" value="1"/>
</dbReference>
<dbReference type="RefSeq" id="WP_008863843.1">
    <property type="nucleotide sequence ID" value="NZ_GL883691.1"/>
</dbReference>
<feature type="domain" description="Radical SAM core" evidence="8">
    <location>
        <begin position="59"/>
        <end position="280"/>
    </location>
</feature>
<dbReference type="GO" id="GO:0006006">
    <property type="term" value="P:glucose metabolic process"/>
    <property type="evidence" value="ECO:0007669"/>
    <property type="project" value="UniProtKB-KW"/>
</dbReference>
<feature type="binding site" evidence="7">
    <location>
        <position position="77"/>
    </location>
    <ligand>
        <name>[4Fe-4S] cluster</name>
        <dbReference type="ChEBI" id="CHEBI:49883"/>
        <note>4Fe-4S-S-AdoMet</note>
    </ligand>
</feature>
<evidence type="ECO:0000259" key="8">
    <source>
        <dbReference type="PROSITE" id="PS51918"/>
    </source>
</evidence>
<keyword evidence="3 7" id="KW-0949">S-adenosyl-L-methionine</keyword>
<feature type="binding site" evidence="7">
    <location>
        <position position="80"/>
    </location>
    <ligand>
        <name>[4Fe-4S] cluster</name>
        <dbReference type="ChEBI" id="CHEBI:49883"/>
        <note>4Fe-4S-S-AdoMet</note>
    </ligand>
</feature>
<dbReference type="SFLD" id="SFLDG01101">
    <property type="entry name" value="Uncharacterised_Radical_SAM_Su"/>
    <property type="match status" value="1"/>
</dbReference>
<dbReference type="GeneID" id="43348380"/>
<keyword evidence="2" id="KW-0119">Carbohydrate metabolism</keyword>
<evidence type="ECO:0000256" key="7">
    <source>
        <dbReference type="PIRSR" id="PIRSR004869-50"/>
    </source>
</evidence>
<evidence type="ECO:0000256" key="5">
    <source>
        <dbReference type="ARBA" id="ARBA00023004"/>
    </source>
</evidence>
<keyword evidence="5 7" id="KW-0408">Iron</keyword>
<dbReference type="InterPro" id="IPR027596">
    <property type="entry name" value="AmmeMemoSam_rS"/>
</dbReference>
<evidence type="ECO:0000256" key="1">
    <source>
        <dbReference type="ARBA" id="ARBA00022485"/>
    </source>
</evidence>
<dbReference type="AlphaFoldDB" id="F3QJ05"/>
<dbReference type="GO" id="GO:0003824">
    <property type="term" value="F:catalytic activity"/>
    <property type="evidence" value="ECO:0007669"/>
    <property type="project" value="InterPro"/>
</dbReference>
<dbReference type="SUPFAM" id="SSF102114">
    <property type="entry name" value="Radical SAM enzymes"/>
    <property type="match status" value="1"/>
</dbReference>
<dbReference type="InterPro" id="IPR058240">
    <property type="entry name" value="rSAM_sf"/>
</dbReference>
<dbReference type="Proteomes" id="UP000005156">
    <property type="component" value="Unassembled WGS sequence"/>
</dbReference>
<dbReference type="HOGENOM" id="CLU_044176_1_1_4"/>
<keyword evidence="6 7" id="KW-0411">Iron-sulfur</keyword>
<dbReference type="OrthoDB" id="9778883at2"/>
<dbReference type="SFLD" id="SFLDS00029">
    <property type="entry name" value="Radical_SAM"/>
    <property type="match status" value="1"/>
</dbReference>
<dbReference type="EMBL" id="AFBP01000018">
    <property type="protein sequence ID" value="EGG56228.1"/>
    <property type="molecule type" value="Genomic_DNA"/>
</dbReference>
<dbReference type="CDD" id="cd01335">
    <property type="entry name" value="Radical_SAM"/>
    <property type="match status" value="1"/>
</dbReference>
<dbReference type="SFLD" id="SFLDG01067">
    <property type="entry name" value="SPASM/twitch_domain_containing"/>
    <property type="match status" value="1"/>
</dbReference>
<comment type="caution">
    <text evidence="9">The sequence shown here is derived from an EMBL/GenBank/DDBJ whole genome shotgun (WGS) entry which is preliminary data.</text>
</comment>
<evidence type="ECO:0000256" key="3">
    <source>
        <dbReference type="ARBA" id="ARBA00022691"/>
    </source>
</evidence>
<evidence type="ECO:0000256" key="6">
    <source>
        <dbReference type="ARBA" id="ARBA00023014"/>
    </source>
</evidence>
<keyword evidence="1" id="KW-0004">4Fe-4S</keyword>
<evidence type="ECO:0000313" key="9">
    <source>
        <dbReference type="EMBL" id="EGG56228.1"/>
    </source>
</evidence>
<feature type="binding site" evidence="7">
    <location>
        <position position="73"/>
    </location>
    <ligand>
        <name>[4Fe-4S] cluster</name>
        <dbReference type="ChEBI" id="CHEBI:49883"/>
        <note>4Fe-4S-S-AdoMet</note>
    </ligand>
</feature>
<accession>F3QJ05</accession>
<comment type="cofactor">
    <cofactor evidence="7">
        <name>[4Fe-4S] cluster</name>
        <dbReference type="ChEBI" id="CHEBI:49883"/>
    </cofactor>
    <text evidence="7">Binds 1 [4Fe-4S] cluster. The cluster is coordinated with 3 cysteines and an exchangeable S-adenosyl-L-methionine.</text>
</comment>
<protein>
    <submittedName>
        <fullName evidence="9">Radical SAM domain protein</fullName>
    </submittedName>
</protein>
<dbReference type="InterPro" id="IPR013785">
    <property type="entry name" value="Aldolase_TIM"/>
</dbReference>
<dbReference type="InterPro" id="IPR034457">
    <property type="entry name" value="Organic_radical-activating"/>
</dbReference>
<reference evidence="9 10" key="1">
    <citation type="submission" date="2011-02" db="EMBL/GenBank/DDBJ databases">
        <authorList>
            <person name="Weinstock G."/>
            <person name="Sodergren E."/>
            <person name="Clifton S."/>
            <person name="Fulton L."/>
            <person name="Fulton B."/>
            <person name="Courtney L."/>
            <person name="Fronick C."/>
            <person name="Harrison M."/>
            <person name="Strong C."/>
            <person name="Farmer C."/>
            <person name="Delahaunty K."/>
            <person name="Markovic C."/>
            <person name="Hall O."/>
            <person name="Minx P."/>
            <person name="Tomlinson C."/>
            <person name="Mitreva M."/>
            <person name="Hou S."/>
            <person name="Chen J."/>
            <person name="Wollam A."/>
            <person name="Pepin K.H."/>
            <person name="Johnson M."/>
            <person name="Bhonagiri V."/>
            <person name="Zhang X."/>
            <person name="Suruliraj S."/>
            <person name="Warren W."/>
            <person name="Chinwalla A."/>
            <person name="Mardis E.R."/>
            <person name="Wilson R.K."/>
        </authorList>
    </citation>
    <scope>NUCLEOTIDE SEQUENCE [LARGE SCALE GENOMIC DNA]</scope>
    <source>
        <strain evidence="9 10">YIT 11859</strain>
    </source>
</reference>
<evidence type="ECO:0000313" key="10">
    <source>
        <dbReference type="Proteomes" id="UP000005156"/>
    </source>
</evidence>
<dbReference type="Gene3D" id="3.20.20.70">
    <property type="entry name" value="Aldolase class I"/>
    <property type="match status" value="1"/>
</dbReference>
<sequence length="281" mass="31673">MNREQVLCDVCPKFCKLREGQIGFCRARSNIGGKIVPINYGQATSLALDPIEKKPLMRFCSGTYILSYGSYGCNLRCPYCQNASISMAGPDNCPHRLITPEGLTDLAVDLSKQEPRNIGVAFTYNEPTVCFEFIRDTSKLLHEAGLKSVVVTNGGLVRKYADELLPHVDALNIDLKGFSNEFYRYVKGEFDTVKEFIKAAVEHKCHVELTTLVIPTKNDDPEEIGREVEWIASISPEIPLHLSRFFPRYKVDDLPPTPAETIYRLKDIAEKKLKYVYTGNL</sequence>
<dbReference type="GO" id="GO:0051539">
    <property type="term" value="F:4 iron, 4 sulfur cluster binding"/>
    <property type="evidence" value="ECO:0007669"/>
    <property type="project" value="UniProtKB-KW"/>
</dbReference>
<keyword evidence="4 7" id="KW-0479">Metal-binding</keyword>
<dbReference type="InterPro" id="IPR007197">
    <property type="entry name" value="rSAM"/>
</dbReference>
<dbReference type="InterPro" id="IPR016431">
    <property type="entry name" value="Pyrv-formate_lyase-activ_prd"/>
</dbReference>
<dbReference type="GO" id="GO:0046872">
    <property type="term" value="F:metal ion binding"/>
    <property type="evidence" value="ECO:0007669"/>
    <property type="project" value="UniProtKB-KW"/>
</dbReference>
<dbReference type="PANTHER" id="PTHR30352">
    <property type="entry name" value="PYRUVATE FORMATE-LYASE-ACTIVATING ENZYME"/>
    <property type="match status" value="1"/>
</dbReference>